<evidence type="ECO:0000313" key="3">
    <source>
        <dbReference type="Proteomes" id="UP000050741"/>
    </source>
</evidence>
<dbReference type="SUPFAM" id="SSF63712">
    <property type="entry name" value="Nicotinic receptor ligand binding domain-like"/>
    <property type="match status" value="1"/>
</dbReference>
<feature type="signal peptide" evidence="1">
    <location>
        <begin position="1"/>
        <end position="19"/>
    </location>
</feature>
<proteinExistence type="predicted"/>
<dbReference type="Proteomes" id="UP000050741">
    <property type="component" value="Unassembled WGS sequence"/>
</dbReference>
<sequence>MRLILFILQILAVLPITLGWVSENRRIEEEILRNYDRRHRPVKQESTVTQVQMFLTVNHIEKVDQLEGTMLLHGILWQHFC</sequence>
<dbReference type="InterPro" id="IPR036734">
    <property type="entry name" value="Neur_chan_lig-bd_sf"/>
</dbReference>
<evidence type="ECO:0000313" key="4">
    <source>
        <dbReference type="WBParaSite" id="GPLIN_000579200"/>
    </source>
</evidence>
<name>A0A183BYV2_GLOPA</name>
<accession>A0A183BYV2</accession>
<dbReference type="InterPro" id="IPR006202">
    <property type="entry name" value="Neur_chan_lig-bd"/>
</dbReference>
<keyword evidence="3" id="KW-1185">Reference proteome</keyword>
<dbReference type="Gene3D" id="2.70.170.10">
    <property type="entry name" value="Neurotransmitter-gated ion-channel ligand-binding domain"/>
    <property type="match status" value="1"/>
</dbReference>
<dbReference type="GO" id="GO:0016020">
    <property type="term" value="C:membrane"/>
    <property type="evidence" value="ECO:0007669"/>
    <property type="project" value="InterPro"/>
</dbReference>
<protein>
    <submittedName>
        <fullName evidence="4">Neur_chan_LBD domain-containing protein</fullName>
    </submittedName>
</protein>
<keyword evidence="1" id="KW-0732">Signal</keyword>
<evidence type="ECO:0000259" key="2">
    <source>
        <dbReference type="Pfam" id="PF02931"/>
    </source>
</evidence>
<feature type="chain" id="PRO_5008146817" evidence="1">
    <location>
        <begin position="20"/>
        <end position="81"/>
    </location>
</feature>
<dbReference type="AlphaFoldDB" id="A0A183BYV2"/>
<dbReference type="WBParaSite" id="GPLIN_000579200">
    <property type="protein sequence ID" value="GPLIN_000579200"/>
    <property type="gene ID" value="GPLIN_000579200"/>
</dbReference>
<dbReference type="Pfam" id="PF02931">
    <property type="entry name" value="Neur_chan_LBD"/>
    <property type="match status" value="1"/>
</dbReference>
<reference evidence="4" key="2">
    <citation type="submission" date="2016-06" db="UniProtKB">
        <authorList>
            <consortium name="WormBaseParasite"/>
        </authorList>
    </citation>
    <scope>IDENTIFICATION</scope>
</reference>
<reference evidence="3" key="1">
    <citation type="submission" date="2014-05" db="EMBL/GenBank/DDBJ databases">
        <title>The genome and life-stage specific transcriptomes of Globodera pallida elucidate key aspects of plant parasitism by a cyst nematode.</title>
        <authorList>
            <person name="Cotton J.A."/>
            <person name="Lilley C.J."/>
            <person name="Jones L.M."/>
            <person name="Kikuchi T."/>
            <person name="Reid A.J."/>
            <person name="Thorpe P."/>
            <person name="Tsai I.J."/>
            <person name="Beasley H."/>
            <person name="Blok V."/>
            <person name="Cock P.J.A."/>
            <person name="Van den Akker S.E."/>
            <person name="Holroyd N."/>
            <person name="Hunt M."/>
            <person name="Mantelin S."/>
            <person name="Naghra H."/>
            <person name="Pain A."/>
            <person name="Palomares-Rius J.E."/>
            <person name="Zarowiecki M."/>
            <person name="Berriman M."/>
            <person name="Jones J.T."/>
            <person name="Urwin P.E."/>
        </authorList>
    </citation>
    <scope>NUCLEOTIDE SEQUENCE [LARGE SCALE GENOMIC DNA]</scope>
    <source>
        <strain evidence="3">Lindley</strain>
    </source>
</reference>
<dbReference type="GO" id="GO:0005230">
    <property type="term" value="F:extracellular ligand-gated monoatomic ion channel activity"/>
    <property type="evidence" value="ECO:0007669"/>
    <property type="project" value="InterPro"/>
</dbReference>
<organism evidence="3 4">
    <name type="scientific">Globodera pallida</name>
    <name type="common">Potato cyst nematode worm</name>
    <name type="synonym">Heterodera pallida</name>
    <dbReference type="NCBI Taxonomy" id="36090"/>
    <lineage>
        <taxon>Eukaryota</taxon>
        <taxon>Metazoa</taxon>
        <taxon>Ecdysozoa</taxon>
        <taxon>Nematoda</taxon>
        <taxon>Chromadorea</taxon>
        <taxon>Rhabditida</taxon>
        <taxon>Tylenchina</taxon>
        <taxon>Tylenchomorpha</taxon>
        <taxon>Tylenchoidea</taxon>
        <taxon>Heteroderidae</taxon>
        <taxon>Heteroderinae</taxon>
        <taxon>Globodera</taxon>
    </lineage>
</organism>
<feature type="domain" description="Neurotransmitter-gated ion-channel ligand-binding" evidence="2">
    <location>
        <begin position="25"/>
        <end position="79"/>
    </location>
</feature>
<evidence type="ECO:0000256" key="1">
    <source>
        <dbReference type="SAM" id="SignalP"/>
    </source>
</evidence>